<evidence type="ECO:0008006" key="3">
    <source>
        <dbReference type="Google" id="ProtNLM"/>
    </source>
</evidence>
<dbReference type="Proteomes" id="UP000612009">
    <property type="component" value="Unassembled WGS sequence"/>
</dbReference>
<evidence type="ECO:0000313" key="1">
    <source>
        <dbReference type="EMBL" id="CAD6490732.1"/>
    </source>
</evidence>
<reference evidence="1" key="1">
    <citation type="submission" date="2020-10" db="EMBL/GenBank/DDBJ databases">
        <authorList>
            <person name="Hahn C.J."/>
            <person name="Laso-Perez R."/>
            <person name="Vulcano F."/>
            <person name="Vaziourakis K.-M."/>
            <person name="Stokke R."/>
            <person name="Steen I.H."/>
            <person name="Teske A."/>
            <person name="Boetius A."/>
            <person name="Liebeke M."/>
            <person name="Amann R."/>
            <person name="Knittel K."/>
        </authorList>
    </citation>
    <scope>NUCLEOTIDE SEQUENCE</scope>
    <source>
        <strain evidence="1">Gfbio:e3339647-f889-4370-9287-4fb5cb688e4c:AG392J18_GoMArc1</strain>
    </source>
</reference>
<dbReference type="Pfam" id="PF09890">
    <property type="entry name" value="DUF2117"/>
    <property type="match status" value="1"/>
</dbReference>
<organism evidence="1 2">
    <name type="scientific">Candidatus Argoarchaeum ethanivorans</name>
    <dbReference type="NCBI Taxonomy" id="2608793"/>
    <lineage>
        <taxon>Archaea</taxon>
        <taxon>Methanobacteriati</taxon>
        <taxon>Methanobacteriota</taxon>
        <taxon>Stenosarchaea group</taxon>
        <taxon>Methanomicrobia</taxon>
        <taxon>Methanosarcinales</taxon>
        <taxon>Methanosarcinales incertae sedis</taxon>
        <taxon>GOM Arc I cluster</taxon>
        <taxon>Candidatus Argoarchaeum</taxon>
    </lineage>
</organism>
<name>A0A811T4X8_9EURY</name>
<proteinExistence type="predicted"/>
<evidence type="ECO:0000313" key="2">
    <source>
        <dbReference type="Proteomes" id="UP000612009"/>
    </source>
</evidence>
<sequence length="364" mass="39695">MAIIDHFCFMRIGVVVHGAEAIDSGFALKTITMLKKFGEVSSCLGGSMGRTAVIDHSLENMIDIRHRERPSIAVQRMIDEGCDVACLVNHGKTLETGILFAELVLGRIKTKDVPVLLIEGAGAIGCTSSCGELTESLASSMKLPVYPFNAKKTVEYVKNHIVRHIKGVLPGELVQINGTIIGRARGPEITVITDNSIITDIKGCDVKVHGLEKLKQVDLATAIIRSGTPRHRVANTRQIGSLKNMIAVLINHDAESSFEKAKNACVAVTIGDDTTAIAADILYRLSTPVIGITDGDKDWLLEHTHITRGSLVIQIRPGFDDLMGAVVKDVIFKDLERVECLSVDRLKEQIIKLLEDNIVSVERY</sequence>
<gene>
    <name evidence="1" type="ORF">LAKADJCE_00011</name>
</gene>
<dbReference type="InterPro" id="IPR012032">
    <property type="entry name" value="UCP006598"/>
</dbReference>
<dbReference type="EMBL" id="CAJHIR010000001">
    <property type="protein sequence ID" value="CAD6490732.1"/>
    <property type="molecule type" value="Genomic_DNA"/>
</dbReference>
<comment type="caution">
    <text evidence="1">The sequence shown here is derived from an EMBL/GenBank/DDBJ whole genome shotgun (WGS) entry which is preliminary data.</text>
</comment>
<accession>A0A811T4X8</accession>
<dbReference type="AlphaFoldDB" id="A0A811T4X8"/>
<protein>
    <recommendedName>
        <fullName evidence="3">DUF2117 domain-containing protein</fullName>
    </recommendedName>
</protein>